<gene>
    <name evidence="1" type="ORF">J1N35_030570</name>
</gene>
<sequence>MSRLFLSRPSCKTTELISTALALALALASASDLMVRCHWRGGDSVLERVAKVGERKRVFWLPVERNRVHVKGVLEDSLLHSFVGFGRNYTDIASPRHLDNKSRRSKYQQEVSYGPSIGELIC</sequence>
<dbReference type="EMBL" id="JAIQCV010000009">
    <property type="protein sequence ID" value="KAH1065583.1"/>
    <property type="molecule type" value="Genomic_DNA"/>
</dbReference>
<organism evidence="1 2">
    <name type="scientific">Gossypium stocksii</name>
    <dbReference type="NCBI Taxonomy" id="47602"/>
    <lineage>
        <taxon>Eukaryota</taxon>
        <taxon>Viridiplantae</taxon>
        <taxon>Streptophyta</taxon>
        <taxon>Embryophyta</taxon>
        <taxon>Tracheophyta</taxon>
        <taxon>Spermatophyta</taxon>
        <taxon>Magnoliopsida</taxon>
        <taxon>eudicotyledons</taxon>
        <taxon>Gunneridae</taxon>
        <taxon>Pentapetalae</taxon>
        <taxon>rosids</taxon>
        <taxon>malvids</taxon>
        <taxon>Malvales</taxon>
        <taxon>Malvaceae</taxon>
        <taxon>Malvoideae</taxon>
        <taxon>Gossypium</taxon>
    </lineage>
</organism>
<dbReference type="Proteomes" id="UP000828251">
    <property type="component" value="Unassembled WGS sequence"/>
</dbReference>
<proteinExistence type="predicted"/>
<name>A0A9D3UZW8_9ROSI</name>
<reference evidence="1 2" key="1">
    <citation type="journal article" date="2021" name="Plant Biotechnol. J.">
        <title>Multi-omics assisted identification of the key and species-specific regulatory components of drought-tolerant mechanisms in Gossypium stocksii.</title>
        <authorList>
            <person name="Yu D."/>
            <person name="Ke L."/>
            <person name="Zhang D."/>
            <person name="Wu Y."/>
            <person name="Sun Y."/>
            <person name="Mei J."/>
            <person name="Sun J."/>
            <person name="Sun Y."/>
        </authorList>
    </citation>
    <scope>NUCLEOTIDE SEQUENCE [LARGE SCALE GENOMIC DNA]</scope>
    <source>
        <strain evidence="2">cv. E1</strain>
        <tissue evidence="1">Leaf</tissue>
    </source>
</reference>
<comment type="caution">
    <text evidence="1">The sequence shown here is derived from an EMBL/GenBank/DDBJ whole genome shotgun (WGS) entry which is preliminary data.</text>
</comment>
<protein>
    <submittedName>
        <fullName evidence="1">Uncharacterized protein</fullName>
    </submittedName>
</protein>
<accession>A0A9D3UZW8</accession>
<keyword evidence="2" id="KW-1185">Reference proteome</keyword>
<evidence type="ECO:0000313" key="2">
    <source>
        <dbReference type="Proteomes" id="UP000828251"/>
    </source>
</evidence>
<evidence type="ECO:0000313" key="1">
    <source>
        <dbReference type="EMBL" id="KAH1065583.1"/>
    </source>
</evidence>
<dbReference type="AlphaFoldDB" id="A0A9D3UZW8"/>